<evidence type="ECO:0000256" key="10">
    <source>
        <dbReference type="ARBA" id="ARBA00023242"/>
    </source>
</evidence>
<proteinExistence type="predicted"/>
<dbReference type="OrthoDB" id="9975959at2759"/>
<evidence type="ECO:0000313" key="14">
    <source>
        <dbReference type="RefSeq" id="XP_031559051.1"/>
    </source>
</evidence>
<keyword evidence="7" id="KW-0378">Hydrolase</keyword>
<dbReference type="GO" id="GO:0006302">
    <property type="term" value="P:double-strand break repair"/>
    <property type="evidence" value="ECO:0007669"/>
    <property type="project" value="TreeGrafter"/>
</dbReference>
<protein>
    <submittedName>
        <fullName evidence="13 14">Tyrosyl-DNA phosphodiesterase 2-like isoform X1</fullName>
    </submittedName>
</protein>
<evidence type="ECO:0000313" key="13">
    <source>
        <dbReference type="RefSeq" id="XP_031559050.1"/>
    </source>
</evidence>
<dbReference type="Gene3D" id="1.10.8.10">
    <property type="entry name" value="DNA helicase RuvA subunit, C-terminal domain"/>
    <property type="match status" value="1"/>
</dbReference>
<dbReference type="SUPFAM" id="SSF56219">
    <property type="entry name" value="DNase I-like"/>
    <property type="match status" value="1"/>
</dbReference>
<dbReference type="InterPro" id="IPR036691">
    <property type="entry name" value="Endo/exonu/phosph_ase_sf"/>
</dbReference>
<dbReference type="SUPFAM" id="SSF46934">
    <property type="entry name" value="UBA-like"/>
    <property type="match status" value="1"/>
</dbReference>
<keyword evidence="5" id="KW-0479">Metal-binding</keyword>
<dbReference type="GO" id="GO:0005737">
    <property type="term" value="C:cytoplasm"/>
    <property type="evidence" value="ECO:0007669"/>
    <property type="project" value="TreeGrafter"/>
</dbReference>
<dbReference type="Pfam" id="PF03372">
    <property type="entry name" value="Exo_endo_phos"/>
    <property type="match status" value="1"/>
</dbReference>
<evidence type="ECO:0000256" key="4">
    <source>
        <dbReference type="ARBA" id="ARBA00022722"/>
    </source>
</evidence>
<keyword evidence="10" id="KW-0539">Nucleus</keyword>
<sequence>MAESAISVDDLEKINILKEFTDITMTGEPTAIQYLDKHQWDIAEALNSYFSSSQGHGMDENSGTASHPILVDSSPISKSMGVSSVRVDGEQNAKDDNLILLTWNIDGLSEKQLVERTRYVCELINTRRPDVVFLQEVIDDTLLVFHQRCKGYTTVCGKRASGYFNAIMLKDQTVKPAGPLEELYFSRSTMGRHLLMQPAIFNQQIKVVLMTSHLESTANCKQERKRQLEIVFNKMLSQNPECTVIFGGDTNLRDVEVGQVGIPNEISDDTKFTWDISVNDNQDWQFPNKPKLRFDRVYARPGQNENCLEPLEFSLVGKQRLASGVYPSDHWGIWCKFVKKTAEKH</sequence>
<dbReference type="KEGG" id="aten:116295396"/>
<comment type="cofactor">
    <cofactor evidence="1">
        <name>Mn(2+)</name>
        <dbReference type="ChEBI" id="CHEBI:29035"/>
    </cofactor>
</comment>
<evidence type="ECO:0000256" key="7">
    <source>
        <dbReference type="ARBA" id="ARBA00022801"/>
    </source>
</evidence>
<dbReference type="AlphaFoldDB" id="A0A6P8HUG7"/>
<dbReference type="GO" id="GO:0003697">
    <property type="term" value="F:single-stranded DNA binding"/>
    <property type="evidence" value="ECO:0007669"/>
    <property type="project" value="TreeGrafter"/>
</dbReference>
<dbReference type="GO" id="GO:0070260">
    <property type="term" value="F:5'-tyrosyl-DNA phosphodiesterase activity"/>
    <property type="evidence" value="ECO:0007669"/>
    <property type="project" value="TreeGrafter"/>
</dbReference>
<dbReference type="RefSeq" id="XP_031559051.1">
    <property type="nucleotide sequence ID" value="XM_031703191.1"/>
</dbReference>
<dbReference type="InterPro" id="IPR009060">
    <property type="entry name" value="UBA-like_sf"/>
</dbReference>
<dbReference type="GO" id="GO:0004518">
    <property type="term" value="F:nuclease activity"/>
    <property type="evidence" value="ECO:0007669"/>
    <property type="project" value="UniProtKB-KW"/>
</dbReference>
<keyword evidence="6" id="KW-0227">DNA damage</keyword>
<comment type="cofactor">
    <cofactor evidence="2">
        <name>Mg(2+)</name>
        <dbReference type="ChEBI" id="CHEBI:18420"/>
    </cofactor>
</comment>
<dbReference type="CDD" id="cd09080">
    <property type="entry name" value="TDP2"/>
    <property type="match status" value="1"/>
</dbReference>
<dbReference type="Proteomes" id="UP000515163">
    <property type="component" value="Unplaced"/>
</dbReference>
<dbReference type="Pfam" id="PF14555">
    <property type="entry name" value="UBA_4"/>
    <property type="match status" value="1"/>
</dbReference>
<keyword evidence="9" id="KW-0234">DNA repair</keyword>
<keyword evidence="12" id="KW-1185">Reference proteome</keyword>
<reference evidence="13 14" key="1">
    <citation type="submission" date="2025-04" db="UniProtKB">
        <authorList>
            <consortium name="RefSeq"/>
        </authorList>
    </citation>
    <scope>IDENTIFICATION</scope>
    <source>
        <tissue evidence="13 14">Tentacle</tissue>
    </source>
</reference>
<organism evidence="12 14">
    <name type="scientific">Actinia tenebrosa</name>
    <name type="common">Australian red waratah sea anemone</name>
    <dbReference type="NCBI Taxonomy" id="6105"/>
    <lineage>
        <taxon>Eukaryota</taxon>
        <taxon>Metazoa</taxon>
        <taxon>Cnidaria</taxon>
        <taxon>Anthozoa</taxon>
        <taxon>Hexacorallia</taxon>
        <taxon>Actiniaria</taxon>
        <taxon>Actiniidae</taxon>
        <taxon>Actinia</taxon>
    </lineage>
</organism>
<evidence type="ECO:0000256" key="2">
    <source>
        <dbReference type="ARBA" id="ARBA00001946"/>
    </source>
</evidence>
<dbReference type="GeneID" id="116295396"/>
<keyword evidence="4" id="KW-0540">Nuclease</keyword>
<dbReference type="InterPro" id="IPR051547">
    <property type="entry name" value="TDP2-like"/>
</dbReference>
<gene>
    <name evidence="13 14" type="primary">LOC116295396</name>
</gene>
<comment type="subcellular location">
    <subcellularLocation>
        <location evidence="3">Nucleus</location>
        <location evidence="3">PML body</location>
    </subcellularLocation>
</comment>
<evidence type="ECO:0000256" key="3">
    <source>
        <dbReference type="ARBA" id="ARBA00004322"/>
    </source>
</evidence>
<evidence type="ECO:0000256" key="1">
    <source>
        <dbReference type="ARBA" id="ARBA00001936"/>
    </source>
</evidence>
<dbReference type="InterPro" id="IPR005135">
    <property type="entry name" value="Endo/exonuclease/phosphatase"/>
</dbReference>
<evidence type="ECO:0000256" key="6">
    <source>
        <dbReference type="ARBA" id="ARBA00022763"/>
    </source>
</evidence>
<dbReference type="PANTHER" id="PTHR15822">
    <property type="entry name" value="TRAF AND TNF RECEPTOR-ASSOCIATED PROTEIN"/>
    <property type="match status" value="1"/>
</dbReference>
<name>A0A6P8HUG7_ACTTE</name>
<accession>A0A6P8HUG7</accession>
<dbReference type="PANTHER" id="PTHR15822:SF4">
    <property type="entry name" value="TYROSYL-DNA PHOSPHODIESTERASE 2"/>
    <property type="match status" value="1"/>
</dbReference>
<evidence type="ECO:0000313" key="12">
    <source>
        <dbReference type="Proteomes" id="UP000515163"/>
    </source>
</evidence>
<evidence type="ECO:0000256" key="9">
    <source>
        <dbReference type="ARBA" id="ARBA00023204"/>
    </source>
</evidence>
<dbReference type="GO" id="GO:0046872">
    <property type="term" value="F:metal ion binding"/>
    <property type="evidence" value="ECO:0007669"/>
    <property type="project" value="UniProtKB-KW"/>
</dbReference>
<keyword evidence="8" id="KW-0460">Magnesium</keyword>
<feature type="domain" description="Endonuclease/exonuclease/phosphatase" evidence="11">
    <location>
        <begin position="101"/>
        <end position="330"/>
    </location>
</feature>
<dbReference type="Gene3D" id="3.60.10.10">
    <property type="entry name" value="Endonuclease/exonuclease/phosphatase"/>
    <property type="match status" value="1"/>
</dbReference>
<dbReference type="GO" id="GO:0016605">
    <property type="term" value="C:PML body"/>
    <property type="evidence" value="ECO:0007669"/>
    <property type="project" value="UniProtKB-SubCell"/>
</dbReference>
<evidence type="ECO:0000256" key="5">
    <source>
        <dbReference type="ARBA" id="ARBA00022723"/>
    </source>
</evidence>
<evidence type="ECO:0000256" key="8">
    <source>
        <dbReference type="ARBA" id="ARBA00022842"/>
    </source>
</evidence>
<evidence type="ECO:0000259" key="11">
    <source>
        <dbReference type="Pfam" id="PF03372"/>
    </source>
</evidence>
<dbReference type="RefSeq" id="XP_031559050.1">
    <property type="nucleotide sequence ID" value="XM_031703190.1"/>
</dbReference>